<proteinExistence type="predicted"/>
<gene>
    <name evidence="1" type="ORF">LTR82_018074</name>
    <name evidence="2" type="ORF">LTR91_023887</name>
</gene>
<dbReference type="AlphaFoldDB" id="A0AAN6F4I6"/>
<evidence type="ECO:0000313" key="3">
    <source>
        <dbReference type="Proteomes" id="UP001168146"/>
    </source>
</evidence>
<keyword evidence="4" id="KW-1185">Reference proteome</keyword>
<dbReference type="Proteomes" id="UP001175353">
    <property type="component" value="Unassembled WGS sequence"/>
</dbReference>
<organism evidence="1 3">
    <name type="scientific">Friedmanniomyces endolithicus</name>
    <dbReference type="NCBI Taxonomy" id="329885"/>
    <lineage>
        <taxon>Eukaryota</taxon>
        <taxon>Fungi</taxon>
        <taxon>Dikarya</taxon>
        <taxon>Ascomycota</taxon>
        <taxon>Pezizomycotina</taxon>
        <taxon>Dothideomycetes</taxon>
        <taxon>Dothideomycetidae</taxon>
        <taxon>Mycosphaerellales</taxon>
        <taxon>Teratosphaeriaceae</taxon>
        <taxon>Friedmanniomyces</taxon>
    </lineage>
</organism>
<reference evidence="2" key="2">
    <citation type="submission" date="2023-06" db="EMBL/GenBank/DDBJ databases">
        <title>Black Yeasts Isolated from many extreme environments.</title>
        <authorList>
            <person name="Coleine C."/>
            <person name="Stajich J.E."/>
            <person name="Selbmann L."/>
        </authorList>
    </citation>
    <scope>NUCLEOTIDE SEQUENCE</scope>
    <source>
        <strain evidence="2">CCFEE 5200</strain>
    </source>
</reference>
<evidence type="ECO:0000313" key="1">
    <source>
        <dbReference type="EMBL" id="KAK0301918.1"/>
    </source>
</evidence>
<dbReference type="Proteomes" id="UP001168146">
    <property type="component" value="Unassembled WGS sequence"/>
</dbReference>
<comment type="caution">
    <text evidence="1">The sequence shown here is derived from an EMBL/GenBank/DDBJ whole genome shotgun (WGS) entry which is preliminary data.</text>
</comment>
<evidence type="ECO:0000313" key="4">
    <source>
        <dbReference type="Proteomes" id="UP001175353"/>
    </source>
</evidence>
<protein>
    <submittedName>
        <fullName evidence="1">Uncharacterized protein</fullName>
    </submittedName>
</protein>
<evidence type="ECO:0000313" key="2">
    <source>
        <dbReference type="EMBL" id="KAK0953360.1"/>
    </source>
</evidence>
<accession>A0AAN6F4I6</accession>
<sequence length="137" mass="14908">MASKSISFKIYIIDDDDNHRLAASVDRAKLAFFSDLAVALPQVAPDPSRPEKHSMTLAKGVADGKALARISTWIETNSIKDPQQLTLAGLNIEYSDDVILTYAASYLLRIDGGDTVVWKIVVVGQRVEARTFAACIA</sequence>
<dbReference type="EMBL" id="JAUJLE010000557">
    <property type="protein sequence ID" value="KAK0953360.1"/>
    <property type="molecule type" value="Genomic_DNA"/>
</dbReference>
<name>A0AAN6F4I6_9PEZI</name>
<reference evidence="1" key="1">
    <citation type="submission" date="2021-12" db="EMBL/GenBank/DDBJ databases">
        <title>Black yeast isolated from Biological Soil Crust.</title>
        <authorList>
            <person name="Kurbessoian T."/>
        </authorList>
    </citation>
    <scope>NUCLEOTIDE SEQUENCE</scope>
    <source>
        <strain evidence="1">CCFEE 5208</strain>
    </source>
</reference>
<dbReference type="EMBL" id="JASUXU010000240">
    <property type="protein sequence ID" value="KAK0301918.1"/>
    <property type="molecule type" value="Genomic_DNA"/>
</dbReference>